<dbReference type="PROSITE" id="PS51755">
    <property type="entry name" value="OMPR_PHOB"/>
    <property type="match status" value="1"/>
</dbReference>
<dbReference type="PANTHER" id="PTHR35807:SF1">
    <property type="entry name" value="TRANSCRIPTIONAL REGULATOR REDD"/>
    <property type="match status" value="1"/>
</dbReference>
<dbReference type="SUPFAM" id="SSF46894">
    <property type="entry name" value="C-terminal effector domain of the bipartite response regulators"/>
    <property type="match status" value="1"/>
</dbReference>
<dbReference type="Gene3D" id="1.10.10.10">
    <property type="entry name" value="Winged helix-like DNA-binding domain superfamily/Winged helix DNA-binding domain"/>
    <property type="match status" value="1"/>
</dbReference>
<sequence length="1128" mass="119239">MRIGVLGTTVATDSSGPVNLGGPKQRALLATLALHRGRAVAVDTLADVVWGGSPPPGVSGTMQGYVAGLRRVLEPGRTARGGGTLLVTEQPGYALRLPEQDLDAAAFEAAVASAHTAVAPLADALCRGRALPPGAPDAGGLDALHRALEEALALWRGVPYADLGDAPAAEAERARLEELRLLASEDHAALGILLGLHATVAAELDSLTRQHPLRERAWALRALALAGSGRQADALAVLRQVRDVLDEELGLEPGPELRAVQTAVLRQETGSATPTPTTPAPAPAAAAEARSPLPFPTLWGWSLAGRDAELAALQGLVDRTVAGAGGAPTFAALTGDPGIGKSRLAIEAATYASERGMTIAWGRCSQDDGAPALWPWATVLERLGSELPSGGPDDDSGAAFRAWEAVVERVLAAATAGPLMLVLDDLHWADTSSLRVLRLLTEAAVAEGAGPRLLVVTTWREHPPPEGALAEVAEALARKHALRLQLRGISAEATAQVFGQISEAEPTAAETEALRRRTEGNPFFLVEYARLARERGDLHALLSEAQPPAAVHEVLSRRLATLQEGTRELLQCASVVGRIFELGTLAATAGSDEDAVLDALDPALAAGLVDEDGVDRFRFTHALVRDTVLASLPASRRARVHARAAAVLDGRPGHESETARHWLAAGPRHLGDAWPAAQAAARRATEVFAYVEALEMLEHALRAQDADPGSDDYARFSLLTDLADVLRRAGRWIELRGVTHEAVEVADDLGDLELLILAGVMTSTGALWQAAAHAEVDPLVVDALRRALDRLPAGDDPRRCRTMLALAGEIYYGSTPQEREALAEEAVAMARRVGDPELTLSACLNATIAIWRGGTARWRLDLTTEAVGIARELGDDISLTSALTLQAVAAGELGEIALMDAALAAARPEADRLRHIYAQLVLDSLEVSWSSMRGRFDEVERIIGHMVGIGEVVSITGYEESVAGAMLMQLLWQGRDEELAAAMMAMEGNTFLPIATSIVAIQCRTGSVDAARAWYDAHPDEIRLAMESDTWYSPMAWSMGAEAACYLGDAELGAAAYEKLIGLAGRPACAGSGAAIGPIDMFLAMAAHATGEHDLATKHADRALELCDAWDVPLAADLVRRERDKFGF</sequence>
<evidence type="ECO:0000256" key="4">
    <source>
        <dbReference type="ARBA" id="ARBA00023163"/>
    </source>
</evidence>
<dbReference type="CDD" id="cd15831">
    <property type="entry name" value="BTAD"/>
    <property type="match status" value="1"/>
</dbReference>
<dbReference type="SUPFAM" id="SSF48452">
    <property type="entry name" value="TPR-like"/>
    <property type="match status" value="1"/>
</dbReference>
<dbReference type="Pfam" id="PF03704">
    <property type="entry name" value="BTAD"/>
    <property type="match status" value="1"/>
</dbReference>
<evidence type="ECO:0000313" key="8">
    <source>
        <dbReference type="Proteomes" id="UP001499979"/>
    </source>
</evidence>
<dbReference type="Gene3D" id="3.40.50.300">
    <property type="entry name" value="P-loop containing nucleotide triphosphate hydrolases"/>
    <property type="match status" value="1"/>
</dbReference>
<reference evidence="8" key="1">
    <citation type="journal article" date="2019" name="Int. J. Syst. Evol. Microbiol.">
        <title>The Global Catalogue of Microorganisms (GCM) 10K type strain sequencing project: providing services to taxonomists for standard genome sequencing and annotation.</title>
        <authorList>
            <consortium name="The Broad Institute Genomics Platform"/>
            <consortium name="The Broad Institute Genome Sequencing Center for Infectious Disease"/>
            <person name="Wu L."/>
            <person name="Ma J."/>
        </authorList>
    </citation>
    <scope>NUCLEOTIDE SEQUENCE [LARGE SCALE GENOMIC DNA]</scope>
    <source>
        <strain evidence="8">JCM 11813</strain>
    </source>
</reference>
<evidence type="ECO:0000256" key="2">
    <source>
        <dbReference type="ARBA" id="ARBA00023015"/>
    </source>
</evidence>
<dbReference type="InterPro" id="IPR016032">
    <property type="entry name" value="Sig_transdc_resp-reg_C-effctor"/>
</dbReference>
<dbReference type="Pfam" id="PF00486">
    <property type="entry name" value="Trans_reg_C"/>
    <property type="match status" value="1"/>
</dbReference>
<keyword evidence="3 5" id="KW-0238">DNA-binding</keyword>
<evidence type="ECO:0000313" key="7">
    <source>
        <dbReference type="EMBL" id="GAA1146847.1"/>
    </source>
</evidence>
<dbReference type="InterPro" id="IPR051677">
    <property type="entry name" value="AfsR-DnrI-RedD_regulator"/>
</dbReference>
<evidence type="ECO:0000256" key="5">
    <source>
        <dbReference type="PROSITE-ProRule" id="PRU01091"/>
    </source>
</evidence>
<dbReference type="SMART" id="SM00862">
    <property type="entry name" value="Trans_reg_C"/>
    <property type="match status" value="1"/>
</dbReference>
<comment type="caution">
    <text evidence="7">The sequence shown here is derived from an EMBL/GenBank/DDBJ whole genome shotgun (WGS) entry which is preliminary data.</text>
</comment>
<dbReference type="InterPro" id="IPR011990">
    <property type="entry name" value="TPR-like_helical_dom_sf"/>
</dbReference>
<dbReference type="SMART" id="SM01043">
    <property type="entry name" value="BTAD"/>
    <property type="match status" value="1"/>
</dbReference>
<dbReference type="RefSeq" id="WP_343908113.1">
    <property type="nucleotide sequence ID" value="NZ_BAAAJE010000014.1"/>
</dbReference>
<dbReference type="InterPro" id="IPR001867">
    <property type="entry name" value="OmpR/PhoB-type_DNA-bd"/>
</dbReference>
<dbReference type="InterPro" id="IPR036388">
    <property type="entry name" value="WH-like_DNA-bd_sf"/>
</dbReference>
<dbReference type="EMBL" id="BAAAJE010000014">
    <property type="protein sequence ID" value="GAA1146847.1"/>
    <property type="molecule type" value="Genomic_DNA"/>
</dbReference>
<organism evidence="7 8">
    <name type="scientific">Nocardioides aquiterrae</name>
    <dbReference type="NCBI Taxonomy" id="203799"/>
    <lineage>
        <taxon>Bacteria</taxon>
        <taxon>Bacillati</taxon>
        <taxon>Actinomycetota</taxon>
        <taxon>Actinomycetes</taxon>
        <taxon>Propionibacteriales</taxon>
        <taxon>Nocardioidaceae</taxon>
        <taxon>Nocardioides</taxon>
    </lineage>
</organism>
<gene>
    <name evidence="7" type="ORF">GCM10009606_27170</name>
</gene>
<dbReference type="InterPro" id="IPR005158">
    <property type="entry name" value="BTAD"/>
</dbReference>
<accession>A0ABP4F2W4</accession>
<dbReference type="InterPro" id="IPR027417">
    <property type="entry name" value="P-loop_NTPase"/>
</dbReference>
<evidence type="ECO:0000256" key="3">
    <source>
        <dbReference type="ARBA" id="ARBA00023125"/>
    </source>
</evidence>
<dbReference type="InterPro" id="IPR041664">
    <property type="entry name" value="AAA_16"/>
</dbReference>
<dbReference type="SUPFAM" id="SSF52540">
    <property type="entry name" value="P-loop containing nucleoside triphosphate hydrolases"/>
    <property type="match status" value="1"/>
</dbReference>
<keyword evidence="8" id="KW-1185">Reference proteome</keyword>
<dbReference type="PANTHER" id="PTHR35807">
    <property type="entry name" value="TRANSCRIPTIONAL REGULATOR REDD-RELATED"/>
    <property type="match status" value="1"/>
</dbReference>
<dbReference type="Pfam" id="PF13191">
    <property type="entry name" value="AAA_16"/>
    <property type="match status" value="1"/>
</dbReference>
<protein>
    <submittedName>
        <fullName evidence="7">BTAD domain-containing putative transcriptional regulator</fullName>
    </submittedName>
</protein>
<dbReference type="Gene3D" id="1.25.40.10">
    <property type="entry name" value="Tetratricopeptide repeat domain"/>
    <property type="match status" value="2"/>
</dbReference>
<name>A0ABP4F2W4_9ACTN</name>
<evidence type="ECO:0000256" key="1">
    <source>
        <dbReference type="ARBA" id="ARBA00005820"/>
    </source>
</evidence>
<evidence type="ECO:0000259" key="6">
    <source>
        <dbReference type="PROSITE" id="PS51755"/>
    </source>
</evidence>
<feature type="DNA-binding region" description="OmpR/PhoB-type" evidence="5">
    <location>
        <begin position="1"/>
        <end position="97"/>
    </location>
</feature>
<keyword evidence="2" id="KW-0805">Transcription regulation</keyword>
<comment type="similarity">
    <text evidence="1">Belongs to the AfsR/DnrI/RedD regulatory family.</text>
</comment>
<keyword evidence="4" id="KW-0804">Transcription</keyword>
<feature type="domain" description="OmpR/PhoB-type" evidence="6">
    <location>
        <begin position="1"/>
        <end position="97"/>
    </location>
</feature>
<dbReference type="Proteomes" id="UP001499979">
    <property type="component" value="Unassembled WGS sequence"/>
</dbReference>
<proteinExistence type="inferred from homology"/>